<dbReference type="Proteomes" id="UP000324222">
    <property type="component" value="Unassembled WGS sequence"/>
</dbReference>
<dbReference type="AlphaFoldDB" id="A0A5B7DDM6"/>
<keyword evidence="3" id="KW-1185">Reference proteome</keyword>
<feature type="region of interest" description="Disordered" evidence="1">
    <location>
        <begin position="1"/>
        <end position="21"/>
    </location>
</feature>
<evidence type="ECO:0000313" key="3">
    <source>
        <dbReference type="Proteomes" id="UP000324222"/>
    </source>
</evidence>
<sequence>MEPRQPEAVPASVTLEPAGPGATLLGITSLSTTSLTLTLSPSEEEPRSSWVRFHPSHGSRDGRQKQRSTVRMYHQISDEAPHRAANTAYVAITHDPLNRGQAKQR</sequence>
<evidence type="ECO:0000256" key="1">
    <source>
        <dbReference type="SAM" id="MobiDB-lite"/>
    </source>
</evidence>
<dbReference type="EMBL" id="VSRR010000763">
    <property type="protein sequence ID" value="MPC19364.1"/>
    <property type="molecule type" value="Genomic_DNA"/>
</dbReference>
<organism evidence="2 3">
    <name type="scientific">Portunus trituberculatus</name>
    <name type="common">Swimming crab</name>
    <name type="synonym">Neptunus trituberculatus</name>
    <dbReference type="NCBI Taxonomy" id="210409"/>
    <lineage>
        <taxon>Eukaryota</taxon>
        <taxon>Metazoa</taxon>
        <taxon>Ecdysozoa</taxon>
        <taxon>Arthropoda</taxon>
        <taxon>Crustacea</taxon>
        <taxon>Multicrustacea</taxon>
        <taxon>Malacostraca</taxon>
        <taxon>Eumalacostraca</taxon>
        <taxon>Eucarida</taxon>
        <taxon>Decapoda</taxon>
        <taxon>Pleocyemata</taxon>
        <taxon>Brachyura</taxon>
        <taxon>Eubrachyura</taxon>
        <taxon>Portunoidea</taxon>
        <taxon>Portunidae</taxon>
        <taxon>Portuninae</taxon>
        <taxon>Portunus</taxon>
    </lineage>
</organism>
<accession>A0A5B7DDM6</accession>
<reference evidence="2 3" key="1">
    <citation type="submission" date="2019-05" db="EMBL/GenBank/DDBJ databases">
        <title>Another draft genome of Portunus trituberculatus and its Hox gene families provides insights of decapod evolution.</title>
        <authorList>
            <person name="Jeong J.-H."/>
            <person name="Song I."/>
            <person name="Kim S."/>
            <person name="Choi T."/>
            <person name="Kim D."/>
            <person name="Ryu S."/>
            <person name="Kim W."/>
        </authorList>
    </citation>
    <scope>NUCLEOTIDE SEQUENCE [LARGE SCALE GENOMIC DNA]</scope>
    <source>
        <tissue evidence="2">Muscle</tissue>
    </source>
</reference>
<comment type="caution">
    <text evidence="2">The sequence shown here is derived from an EMBL/GenBank/DDBJ whole genome shotgun (WGS) entry which is preliminary data.</text>
</comment>
<proteinExistence type="predicted"/>
<protein>
    <submittedName>
        <fullName evidence="2">Uncharacterized protein</fullName>
    </submittedName>
</protein>
<evidence type="ECO:0000313" key="2">
    <source>
        <dbReference type="EMBL" id="MPC19364.1"/>
    </source>
</evidence>
<gene>
    <name evidence="2" type="ORF">E2C01_012277</name>
</gene>
<feature type="region of interest" description="Disordered" evidence="1">
    <location>
        <begin position="37"/>
        <end position="86"/>
    </location>
</feature>
<name>A0A5B7DDM6_PORTR</name>